<dbReference type="PANTHER" id="PTHR43479">
    <property type="entry name" value="ACREF/ENVCD OPERON REPRESSOR-RELATED"/>
    <property type="match status" value="1"/>
</dbReference>
<dbReference type="InterPro" id="IPR039532">
    <property type="entry name" value="TetR_C_Firmicutes"/>
</dbReference>
<feature type="DNA-binding region" description="H-T-H motif" evidence="2">
    <location>
        <begin position="32"/>
        <end position="51"/>
    </location>
</feature>
<reference evidence="4 5" key="1">
    <citation type="submission" date="2014-11" db="EMBL/GenBank/DDBJ databases">
        <title>Genome sequence and analysis of novel Kurthia sp.</title>
        <authorList>
            <person name="Lawson J.N."/>
            <person name="Gonzalez J.E."/>
            <person name="Rinauldi L."/>
            <person name="Xuan Z."/>
            <person name="Firman A."/>
            <person name="Shaddox L."/>
            <person name="Trudeau A."/>
            <person name="Shah S."/>
            <person name="Reiman D."/>
        </authorList>
    </citation>
    <scope>NUCLEOTIDE SEQUENCE [LARGE SCALE GENOMIC DNA]</scope>
    <source>
        <strain evidence="4 5">3B1D</strain>
    </source>
</reference>
<dbReference type="Proteomes" id="UP000288623">
    <property type="component" value="Unassembled WGS sequence"/>
</dbReference>
<dbReference type="InterPro" id="IPR001647">
    <property type="entry name" value="HTH_TetR"/>
</dbReference>
<dbReference type="InterPro" id="IPR009057">
    <property type="entry name" value="Homeodomain-like_sf"/>
</dbReference>
<organism evidence="4 5">
    <name type="scientific">Candidatus Kurthia intestinigallinarum</name>
    <dbReference type="NCBI Taxonomy" id="1562256"/>
    <lineage>
        <taxon>Bacteria</taxon>
        <taxon>Bacillati</taxon>
        <taxon>Bacillota</taxon>
        <taxon>Bacilli</taxon>
        <taxon>Bacillales</taxon>
        <taxon>Caryophanaceae</taxon>
        <taxon>Kurthia</taxon>
    </lineage>
</organism>
<dbReference type="Pfam" id="PF14278">
    <property type="entry name" value="TetR_C_8"/>
    <property type="match status" value="1"/>
</dbReference>
<comment type="caution">
    <text evidence="4">The sequence shown here is derived from an EMBL/GenBank/DDBJ whole genome shotgun (WGS) entry which is preliminary data.</text>
</comment>
<evidence type="ECO:0000256" key="2">
    <source>
        <dbReference type="PROSITE-ProRule" id="PRU00335"/>
    </source>
</evidence>
<keyword evidence="1 2" id="KW-0238">DNA-binding</keyword>
<dbReference type="GO" id="GO:0003677">
    <property type="term" value="F:DNA binding"/>
    <property type="evidence" value="ECO:0007669"/>
    <property type="project" value="UniProtKB-UniRule"/>
</dbReference>
<evidence type="ECO:0000313" key="5">
    <source>
        <dbReference type="Proteomes" id="UP000288623"/>
    </source>
</evidence>
<dbReference type="AlphaFoldDB" id="A0A433RSB2"/>
<dbReference type="InterPro" id="IPR050624">
    <property type="entry name" value="HTH-type_Tx_Regulator"/>
</dbReference>
<feature type="domain" description="HTH tetR-type" evidence="3">
    <location>
        <begin position="9"/>
        <end position="69"/>
    </location>
</feature>
<name>A0A433RSB2_9BACL</name>
<dbReference type="Gene3D" id="1.10.357.10">
    <property type="entry name" value="Tetracycline Repressor, domain 2"/>
    <property type="match status" value="1"/>
</dbReference>
<dbReference type="EMBL" id="JTFC01000031">
    <property type="protein sequence ID" value="RUS55041.1"/>
    <property type="molecule type" value="Genomic_DNA"/>
</dbReference>
<dbReference type="SUPFAM" id="SSF46689">
    <property type="entry name" value="Homeodomain-like"/>
    <property type="match status" value="1"/>
</dbReference>
<evidence type="ECO:0000256" key="1">
    <source>
        <dbReference type="ARBA" id="ARBA00023125"/>
    </source>
</evidence>
<dbReference type="PROSITE" id="PS50977">
    <property type="entry name" value="HTH_TETR_2"/>
    <property type="match status" value="1"/>
</dbReference>
<evidence type="ECO:0000259" key="3">
    <source>
        <dbReference type="PROSITE" id="PS50977"/>
    </source>
</evidence>
<evidence type="ECO:0000313" key="4">
    <source>
        <dbReference type="EMBL" id="RUS55041.1"/>
    </source>
</evidence>
<dbReference type="OrthoDB" id="9810250at2"/>
<protein>
    <recommendedName>
        <fullName evidence="3">HTH tetR-type domain-containing protein</fullName>
    </recommendedName>
</protein>
<sequence length="193" mass="22257">MKNSAVLHTSTKAVIQHALLELLKEKDFAKISVAEIAKKADINRGTFYLHYKDKDELFEAVQSAILMDLEQYVLRTKIEFSLESPKRYELLQYTGNLFTYIEQHMTVFQTLLLNPSSISFSNKLSHLIKQWFIYGECPHPWISLRENIPNNYLATMAATSLVSCLVEWLACETRETPDKIASFYVEIATANRN</sequence>
<keyword evidence="5" id="KW-1185">Reference proteome</keyword>
<dbReference type="RefSeq" id="WP_126990542.1">
    <property type="nucleotide sequence ID" value="NZ_JTFC01000031.1"/>
</dbReference>
<proteinExistence type="predicted"/>
<dbReference type="PRINTS" id="PR00455">
    <property type="entry name" value="HTHTETR"/>
</dbReference>
<gene>
    <name evidence="4" type="ORF">QI30_08705</name>
</gene>
<dbReference type="Pfam" id="PF00440">
    <property type="entry name" value="TetR_N"/>
    <property type="match status" value="1"/>
</dbReference>
<dbReference type="PANTHER" id="PTHR43479:SF7">
    <property type="entry name" value="TETR-FAMILY TRANSCRIPTIONAL REGULATOR"/>
    <property type="match status" value="1"/>
</dbReference>
<accession>A0A433RSB2</accession>